<evidence type="ECO:0000256" key="2">
    <source>
        <dbReference type="ARBA" id="ARBA00023015"/>
    </source>
</evidence>
<dbReference type="AlphaFoldDB" id="A0A9X3CLQ1"/>
<dbReference type="SUPFAM" id="SSF53850">
    <property type="entry name" value="Periplasmic binding protein-like II"/>
    <property type="match status" value="1"/>
</dbReference>
<evidence type="ECO:0000313" key="6">
    <source>
        <dbReference type="EMBL" id="MCW8345722.1"/>
    </source>
</evidence>
<dbReference type="Gene3D" id="3.40.190.10">
    <property type="entry name" value="Periplasmic binding protein-like II"/>
    <property type="match status" value="2"/>
</dbReference>
<dbReference type="Pfam" id="PF00126">
    <property type="entry name" value="HTH_1"/>
    <property type="match status" value="1"/>
</dbReference>
<feature type="domain" description="HTH lysR-type" evidence="5">
    <location>
        <begin position="5"/>
        <end position="62"/>
    </location>
</feature>
<dbReference type="GO" id="GO:0003700">
    <property type="term" value="F:DNA-binding transcription factor activity"/>
    <property type="evidence" value="ECO:0007669"/>
    <property type="project" value="InterPro"/>
</dbReference>
<dbReference type="InterPro" id="IPR050389">
    <property type="entry name" value="LysR-type_TF"/>
</dbReference>
<dbReference type="InterPro" id="IPR036390">
    <property type="entry name" value="WH_DNA-bd_sf"/>
</dbReference>
<dbReference type="InterPro" id="IPR005119">
    <property type="entry name" value="LysR_subst-bd"/>
</dbReference>
<dbReference type="Pfam" id="PF03466">
    <property type="entry name" value="LysR_substrate"/>
    <property type="match status" value="1"/>
</dbReference>
<evidence type="ECO:0000256" key="3">
    <source>
        <dbReference type="ARBA" id="ARBA00023125"/>
    </source>
</evidence>
<dbReference type="Proteomes" id="UP001155587">
    <property type="component" value="Unassembled WGS sequence"/>
</dbReference>
<sequence>MHKEHDFNLLKVLVMIYQYRSLTIVAAHLGKTESAVSKHLSKLREQLKDPLFVRTTEGFEPTHYLERIIPGIEQGLKSVEQALLHGEEFDAENYDQPIKLALYNVSLEHLGEPLYREIRQAFPKAMIELSTWRDSTYQDLSSGKVHLGVQIFNEDCPKSIYQTNLFHIEMGALVGRQSSIQTWLDVFEHPSIFFEVRGWNDIHQRLIKLMTQNNFNLDYQLKLDNLTATYQILRSHNYSALLAKHLVSGSEFRFIPFPENMQPHTPLVACMKQSNRQSPLHMMLHQIIKKVLVTSS</sequence>
<dbReference type="InterPro" id="IPR000847">
    <property type="entry name" value="LysR_HTH_N"/>
</dbReference>
<keyword evidence="3" id="KW-0238">DNA-binding</keyword>
<dbReference type="SUPFAM" id="SSF46785">
    <property type="entry name" value="Winged helix' DNA-binding domain"/>
    <property type="match status" value="1"/>
</dbReference>
<proteinExistence type="inferred from homology"/>
<comment type="caution">
    <text evidence="6">The sequence shown here is derived from an EMBL/GenBank/DDBJ whole genome shotgun (WGS) entry which is preliminary data.</text>
</comment>
<dbReference type="RefSeq" id="WP_265674135.1">
    <property type="nucleotide sequence ID" value="NZ_JAKRRY010000006.1"/>
</dbReference>
<evidence type="ECO:0000256" key="1">
    <source>
        <dbReference type="ARBA" id="ARBA00009437"/>
    </source>
</evidence>
<evidence type="ECO:0000313" key="7">
    <source>
        <dbReference type="Proteomes" id="UP001155587"/>
    </source>
</evidence>
<reference evidence="6" key="1">
    <citation type="submission" date="2022-02" db="EMBL/GenBank/DDBJ databases">
        <title>Vibrio sp. nov, a new bacterium isolated from seawater.</title>
        <authorList>
            <person name="Yuan Y."/>
        </authorList>
    </citation>
    <scope>NUCLEOTIDE SEQUENCE</scope>
    <source>
        <strain evidence="6">ZSDZ65</strain>
    </source>
</reference>
<comment type="similarity">
    <text evidence="1">Belongs to the LysR transcriptional regulatory family.</text>
</comment>
<gene>
    <name evidence="6" type="ORF">MD535_06820</name>
</gene>
<name>A0A9X3CLQ1_9VIBR</name>
<keyword evidence="2" id="KW-0805">Transcription regulation</keyword>
<dbReference type="EMBL" id="JAKRRY010000006">
    <property type="protein sequence ID" value="MCW8345722.1"/>
    <property type="molecule type" value="Genomic_DNA"/>
</dbReference>
<evidence type="ECO:0000256" key="4">
    <source>
        <dbReference type="ARBA" id="ARBA00023163"/>
    </source>
</evidence>
<protein>
    <submittedName>
        <fullName evidence="6">LysR family transcriptional regulator</fullName>
    </submittedName>
</protein>
<dbReference type="PANTHER" id="PTHR30118:SF15">
    <property type="entry name" value="TRANSCRIPTIONAL REGULATORY PROTEIN"/>
    <property type="match status" value="1"/>
</dbReference>
<dbReference type="GO" id="GO:0003677">
    <property type="term" value="F:DNA binding"/>
    <property type="evidence" value="ECO:0007669"/>
    <property type="project" value="UniProtKB-KW"/>
</dbReference>
<organism evidence="6 7">
    <name type="scientific">Vibrio qingdaonensis</name>
    <dbReference type="NCBI Taxonomy" id="2829491"/>
    <lineage>
        <taxon>Bacteria</taxon>
        <taxon>Pseudomonadati</taxon>
        <taxon>Pseudomonadota</taxon>
        <taxon>Gammaproteobacteria</taxon>
        <taxon>Vibrionales</taxon>
        <taxon>Vibrionaceae</taxon>
        <taxon>Vibrio</taxon>
    </lineage>
</organism>
<accession>A0A9X3CLQ1</accession>
<dbReference type="PROSITE" id="PS50931">
    <property type="entry name" value="HTH_LYSR"/>
    <property type="match status" value="1"/>
</dbReference>
<dbReference type="Gene3D" id="1.10.10.10">
    <property type="entry name" value="Winged helix-like DNA-binding domain superfamily/Winged helix DNA-binding domain"/>
    <property type="match status" value="1"/>
</dbReference>
<keyword evidence="7" id="KW-1185">Reference proteome</keyword>
<evidence type="ECO:0000259" key="5">
    <source>
        <dbReference type="PROSITE" id="PS50931"/>
    </source>
</evidence>
<dbReference type="PANTHER" id="PTHR30118">
    <property type="entry name" value="HTH-TYPE TRANSCRIPTIONAL REGULATOR LEUO-RELATED"/>
    <property type="match status" value="1"/>
</dbReference>
<dbReference type="InterPro" id="IPR036388">
    <property type="entry name" value="WH-like_DNA-bd_sf"/>
</dbReference>
<keyword evidence="4" id="KW-0804">Transcription</keyword>